<dbReference type="EMBL" id="AK361230">
    <property type="protein sequence ID" value="BAJ92437.1"/>
    <property type="molecule type" value="mRNA"/>
</dbReference>
<proteinExistence type="evidence at transcript level"/>
<organism evidence="1">
    <name type="scientific">Hordeum vulgare subsp. vulgare</name>
    <name type="common">Domesticated barley</name>
    <dbReference type="NCBI Taxonomy" id="112509"/>
    <lineage>
        <taxon>Eukaryota</taxon>
        <taxon>Viridiplantae</taxon>
        <taxon>Streptophyta</taxon>
        <taxon>Embryophyta</taxon>
        <taxon>Tracheophyta</taxon>
        <taxon>Spermatophyta</taxon>
        <taxon>Magnoliopsida</taxon>
        <taxon>Liliopsida</taxon>
        <taxon>Poales</taxon>
        <taxon>Poaceae</taxon>
        <taxon>BOP clade</taxon>
        <taxon>Pooideae</taxon>
        <taxon>Triticodae</taxon>
        <taxon>Triticeae</taxon>
        <taxon>Hordeinae</taxon>
        <taxon>Hordeum</taxon>
    </lineage>
</organism>
<dbReference type="AlphaFoldDB" id="F2DBG6"/>
<accession>F2DBG6</accession>
<name>F2DBG6_HORVV</name>
<evidence type="ECO:0000313" key="1">
    <source>
        <dbReference type="EMBL" id="BAJ92437.1"/>
    </source>
</evidence>
<protein>
    <submittedName>
        <fullName evidence="1">Predicted protein</fullName>
    </submittedName>
</protein>
<reference evidence="1" key="1">
    <citation type="journal article" date="2011" name="Plant Physiol.">
        <title>Comprehensive sequence analysis of 24,783 barley full-length cDNAs derived from 12 clone libraries.</title>
        <authorList>
            <person name="Matsumoto T."/>
            <person name="Tanaka T."/>
            <person name="Sakai H."/>
            <person name="Amano N."/>
            <person name="Kanamori H."/>
            <person name="Kurita K."/>
            <person name="Kikuta A."/>
            <person name="Kamiya K."/>
            <person name="Yamamoto M."/>
            <person name="Ikawa H."/>
            <person name="Fujii N."/>
            <person name="Hori K."/>
            <person name="Itoh T."/>
            <person name="Sato K."/>
        </authorList>
    </citation>
    <scope>NUCLEOTIDE SEQUENCE</scope>
    <source>
        <tissue evidence="1">Shoot</tissue>
    </source>
</reference>
<sequence>MYFVYLGPTSDKPQASCFFFSYVQTLGLTAGDRSIYSLLLQATTTRDLISACSLIFGPAGCCIQTSTSQISVLLTPHWYKLLVISLIIIGAH</sequence>